<evidence type="ECO:0000313" key="2">
    <source>
        <dbReference type="Proteomes" id="UP000011713"/>
    </source>
</evidence>
<organism evidence="1 2">
    <name type="scientific">Hyaloperonospora arabidopsidis (strain Emoy2)</name>
    <name type="common">Downy mildew agent</name>
    <name type="synonym">Peronospora arabidopsidis</name>
    <dbReference type="NCBI Taxonomy" id="559515"/>
    <lineage>
        <taxon>Eukaryota</taxon>
        <taxon>Sar</taxon>
        <taxon>Stramenopiles</taxon>
        <taxon>Oomycota</taxon>
        <taxon>Peronosporomycetes</taxon>
        <taxon>Peronosporales</taxon>
        <taxon>Peronosporaceae</taxon>
        <taxon>Hyaloperonospora</taxon>
    </lineage>
</organism>
<dbReference type="EMBL" id="JH598026">
    <property type="status" value="NOT_ANNOTATED_CDS"/>
    <property type="molecule type" value="Genomic_DNA"/>
</dbReference>
<dbReference type="AlphaFoldDB" id="M4BXH9"/>
<dbReference type="PANTHER" id="PTHR37067:SF3">
    <property type="entry name" value="PX DOMAIN-CONTAINING PROTEIN"/>
    <property type="match status" value="1"/>
</dbReference>
<proteinExistence type="predicted"/>
<dbReference type="PANTHER" id="PTHR37067">
    <property type="entry name" value="PX DOMAIN-CONTAINING PROTEIN"/>
    <property type="match status" value="1"/>
</dbReference>
<dbReference type="HOGENOM" id="CLU_112239_0_0_1"/>
<dbReference type="InParanoid" id="M4BXH9"/>
<protein>
    <submittedName>
        <fullName evidence="1">Uncharacterized protein</fullName>
    </submittedName>
</protein>
<reference evidence="1" key="2">
    <citation type="submission" date="2015-06" db="UniProtKB">
        <authorList>
            <consortium name="EnsemblProtists"/>
        </authorList>
    </citation>
    <scope>IDENTIFICATION</scope>
    <source>
        <strain evidence="1">Emoy2</strain>
    </source>
</reference>
<accession>M4BXH9</accession>
<evidence type="ECO:0000313" key="1">
    <source>
        <dbReference type="EnsemblProtists" id="HpaP811260"/>
    </source>
</evidence>
<sequence length="157" mass="17650">MHSSANVFQGEWVAKAHASSDFLRAQNSLITEMNVKCPKLTTRWVQYGIALIFFITYRRRLVNYAAHQKFVPPSPFWWIMTYAASPAISSVNKTIVVLQNKVLLIAQQDEHIVNLIGPLVTMFSIDSTNGPIDGYFVNGGMRIAYADIVAHIEYQGS</sequence>
<keyword evidence="2" id="KW-1185">Reference proteome</keyword>
<reference evidence="2" key="1">
    <citation type="journal article" date="2010" name="Science">
        <title>Signatures of adaptation to obligate biotrophy in the Hyaloperonospora arabidopsidis genome.</title>
        <authorList>
            <person name="Baxter L."/>
            <person name="Tripathy S."/>
            <person name="Ishaque N."/>
            <person name="Boot N."/>
            <person name="Cabral A."/>
            <person name="Kemen E."/>
            <person name="Thines M."/>
            <person name="Ah-Fong A."/>
            <person name="Anderson R."/>
            <person name="Badejoko W."/>
            <person name="Bittner-Eddy P."/>
            <person name="Boore J.L."/>
            <person name="Chibucos M.C."/>
            <person name="Coates M."/>
            <person name="Dehal P."/>
            <person name="Delehaunty K."/>
            <person name="Dong S."/>
            <person name="Downton P."/>
            <person name="Dumas B."/>
            <person name="Fabro G."/>
            <person name="Fronick C."/>
            <person name="Fuerstenberg S.I."/>
            <person name="Fulton L."/>
            <person name="Gaulin E."/>
            <person name="Govers F."/>
            <person name="Hughes L."/>
            <person name="Humphray S."/>
            <person name="Jiang R.H."/>
            <person name="Judelson H."/>
            <person name="Kamoun S."/>
            <person name="Kyung K."/>
            <person name="Meijer H."/>
            <person name="Minx P."/>
            <person name="Morris P."/>
            <person name="Nelson J."/>
            <person name="Phuntumart V."/>
            <person name="Qutob D."/>
            <person name="Rehmany A."/>
            <person name="Rougon-Cardoso A."/>
            <person name="Ryden P."/>
            <person name="Torto-Alalibo T."/>
            <person name="Studholme D."/>
            <person name="Wang Y."/>
            <person name="Win J."/>
            <person name="Wood J."/>
            <person name="Clifton S.W."/>
            <person name="Rogers J."/>
            <person name="Van den Ackerveken G."/>
            <person name="Jones J.D."/>
            <person name="McDowell J.M."/>
            <person name="Beynon J."/>
            <person name="Tyler B.M."/>
        </authorList>
    </citation>
    <scope>NUCLEOTIDE SEQUENCE [LARGE SCALE GENOMIC DNA]</scope>
    <source>
        <strain evidence="2">Emoy2</strain>
    </source>
</reference>
<dbReference type="Proteomes" id="UP000011713">
    <property type="component" value="Unassembled WGS sequence"/>
</dbReference>
<name>M4BXH9_HYAAE</name>
<dbReference type="EnsemblProtists" id="HpaT811260">
    <property type="protein sequence ID" value="HpaP811260"/>
    <property type="gene ID" value="HpaG811260"/>
</dbReference>
<dbReference type="VEuPathDB" id="FungiDB:HpaG811260"/>